<dbReference type="Gene3D" id="3.40.50.300">
    <property type="entry name" value="P-loop containing nucleotide triphosphate hydrolases"/>
    <property type="match status" value="2"/>
</dbReference>
<dbReference type="Gene3D" id="1.20.920.10">
    <property type="entry name" value="Bromodomain-like"/>
    <property type="match status" value="1"/>
</dbReference>
<comment type="similarity">
    <text evidence="1">Belongs to the helicase family. RecQ subfamily.</text>
</comment>
<protein>
    <recommendedName>
        <fullName evidence="8">DNA 3'-5' helicase</fullName>
        <ecNumber evidence="8">5.6.2.4</ecNumber>
    </recommendedName>
</protein>
<dbReference type="EMBL" id="JAWWNJ010000027">
    <property type="protein sequence ID" value="KAK7029173.1"/>
    <property type="molecule type" value="Genomic_DNA"/>
</dbReference>
<dbReference type="GO" id="GO:0005694">
    <property type="term" value="C:chromosome"/>
    <property type="evidence" value="ECO:0007669"/>
    <property type="project" value="TreeGrafter"/>
</dbReference>
<evidence type="ECO:0000259" key="12">
    <source>
        <dbReference type="PROSITE" id="PS51192"/>
    </source>
</evidence>
<dbReference type="PANTHER" id="PTHR13710:SF105">
    <property type="entry name" value="ATP-DEPENDENT DNA HELICASE Q1"/>
    <property type="match status" value="1"/>
</dbReference>
<evidence type="ECO:0000256" key="8">
    <source>
        <dbReference type="ARBA" id="ARBA00034808"/>
    </source>
</evidence>
<evidence type="ECO:0000256" key="9">
    <source>
        <dbReference type="PROSITE-ProRule" id="PRU00035"/>
    </source>
</evidence>
<evidence type="ECO:0000313" key="14">
    <source>
        <dbReference type="EMBL" id="KAK7029173.1"/>
    </source>
</evidence>
<proteinExistence type="inferred from homology"/>
<evidence type="ECO:0000313" key="15">
    <source>
        <dbReference type="Proteomes" id="UP001362999"/>
    </source>
</evidence>
<dbReference type="AlphaFoldDB" id="A0AAW0BSD8"/>
<dbReference type="GO" id="GO:0009378">
    <property type="term" value="F:four-way junction helicase activity"/>
    <property type="evidence" value="ECO:0007669"/>
    <property type="project" value="TreeGrafter"/>
</dbReference>
<feature type="region of interest" description="Disordered" evidence="10">
    <location>
        <begin position="374"/>
        <end position="419"/>
    </location>
</feature>
<dbReference type="GO" id="GO:0006325">
    <property type="term" value="P:chromatin organization"/>
    <property type="evidence" value="ECO:0007669"/>
    <property type="project" value="UniProtKB-ARBA"/>
</dbReference>
<evidence type="ECO:0000259" key="11">
    <source>
        <dbReference type="PROSITE" id="PS50014"/>
    </source>
</evidence>
<dbReference type="Pfam" id="PF00270">
    <property type="entry name" value="DEAD"/>
    <property type="match status" value="1"/>
</dbReference>
<evidence type="ECO:0000259" key="13">
    <source>
        <dbReference type="PROSITE" id="PS51194"/>
    </source>
</evidence>
<comment type="catalytic activity">
    <reaction evidence="7">
        <text>Couples ATP hydrolysis with the unwinding of duplex DNA by translocating in the 3'-5' direction.</text>
        <dbReference type="EC" id="5.6.2.4"/>
    </reaction>
</comment>
<dbReference type="InterPro" id="IPR014001">
    <property type="entry name" value="Helicase_ATP-bd"/>
</dbReference>
<keyword evidence="5" id="KW-0238">DNA-binding</keyword>
<evidence type="ECO:0000256" key="4">
    <source>
        <dbReference type="ARBA" id="ARBA00023117"/>
    </source>
</evidence>
<dbReference type="GO" id="GO:0005737">
    <property type="term" value="C:cytoplasm"/>
    <property type="evidence" value="ECO:0007669"/>
    <property type="project" value="TreeGrafter"/>
</dbReference>
<dbReference type="SMART" id="SM00487">
    <property type="entry name" value="DEXDc"/>
    <property type="match status" value="1"/>
</dbReference>
<dbReference type="PANTHER" id="PTHR13710">
    <property type="entry name" value="DNA HELICASE RECQ FAMILY MEMBER"/>
    <property type="match status" value="1"/>
</dbReference>
<keyword evidence="4 9" id="KW-0103">Bromodomain</keyword>
<feature type="domain" description="Bromo" evidence="11">
    <location>
        <begin position="627"/>
        <end position="698"/>
    </location>
</feature>
<keyword evidence="14" id="KW-0378">Hydrolase</keyword>
<dbReference type="PROSITE" id="PS51194">
    <property type="entry name" value="HELICASE_CTER"/>
    <property type="match status" value="1"/>
</dbReference>
<keyword evidence="3" id="KW-0067">ATP-binding</keyword>
<accession>A0AAW0BSD8</accession>
<comment type="caution">
    <text evidence="14">The sequence shown here is derived from an EMBL/GenBank/DDBJ whole genome shotgun (WGS) entry which is preliminary data.</text>
</comment>
<feature type="domain" description="Helicase ATP-binding" evidence="12">
    <location>
        <begin position="38"/>
        <end position="221"/>
    </location>
</feature>
<dbReference type="CDD" id="cd18785">
    <property type="entry name" value="SF2_C"/>
    <property type="match status" value="1"/>
</dbReference>
<dbReference type="GO" id="GO:0016787">
    <property type="term" value="F:hydrolase activity"/>
    <property type="evidence" value="ECO:0007669"/>
    <property type="project" value="UniProtKB-KW"/>
</dbReference>
<dbReference type="InterPro" id="IPR027417">
    <property type="entry name" value="P-loop_NTPase"/>
</dbReference>
<keyword evidence="6" id="KW-0413">Isomerase</keyword>
<gene>
    <name evidence="14" type="ORF">R3P38DRAFT_3516187</name>
</gene>
<name>A0AAW0BSD8_9AGAR</name>
<dbReference type="SMART" id="SM00297">
    <property type="entry name" value="BROMO"/>
    <property type="match status" value="1"/>
</dbReference>
<dbReference type="GO" id="GO:0003677">
    <property type="term" value="F:DNA binding"/>
    <property type="evidence" value="ECO:0007669"/>
    <property type="project" value="UniProtKB-KW"/>
</dbReference>
<dbReference type="EC" id="5.6.2.4" evidence="8"/>
<dbReference type="GO" id="GO:0000724">
    <property type="term" value="P:double-strand break repair via homologous recombination"/>
    <property type="evidence" value="ECO:0007669"/>
    <property type="project" value="TreeGrafter"/>
</dbReference>
<dbReference type="InterPro" id="IPR011545">
    <property type="entry name" value="DEAD/DEAH_box_helicase_dom"/>
</dbReference>
<dbReference type="PROSITE" id="PS50014">
    <property type="entry name" value="BROMODOMAIN_2"/>
    <property type="match status" value="1"/>
</dbReference>
<keyword evidence="2" id="KW-0547">Nucleotide-binding</keyword>
<reference evidence="14 15" key="1">
    <citation type="journal article" date="2024" name="J Genomics">
        <title>Draft genome sequencing and assembly of Favolaschia claudopus CIRM-BRFM 2984 isolated from oak limbs.</title>
        <authorList>
            <person name="Navarro D."/>
            <person name="Drula E."/>
            <person name="Chaduli D."/>
            <person name="Cazenave R."/>
            <person name="Ahrendt S."/>
            <person name="Wang J."/>
            <person name="Lipzen A."/>
            <person name="Daum C."/>
            <person name="Barry K."/>
            <person name="Grigoriev I.V."/>
            <person name="Favel A."/>
            <person name="Rosso M.N."/>
            <person name="Martin F."/>
        </authorList>
    </citation>
    <scope>NUCLEOTIDE SEQUENCE [LARGE SCALE GENOMIC DNA]</scope>
    <source>
        <strain evidence="14 15">CIRM-BRFM 2984</strain>
    </source>
</reference>
<evidence type="ECO:0000256" key="3">
    <source>
        <dbReference type="ARBA" id="ARBA00022840"/>
    </source>
</evidence>
<organism evidence="14 15">
    <name type="scientific">Favolaschia claudopus</name>
    <dbReference type="NCBI Taxonomy" id="2862362"/>
    <lineage>
        <taxon>Eukaryota</taxon>
        <taxon>Fungi</taxon>
        <taxon>Dikarya</taxon>
        <taxon>Basidiomycota</taxon>
        <taxon>Agaricomycotina</taxon>
        <taxon>Agaricomycetes</taxon>
        <taxon>Agaricomycetidae</taxon>
        <taxon>Agaricales</taxon>
        <taxon>Marasmiineae</taxon>
        <taxon>Mycenaceae</taxon>
        <taxon>Favolaschia</taxon>
    </lineage>
</organism>
<evidence type="ECO:0000256" key="7">
    <source>
        <dbReference type="ARBA" id="ARBA00034617"/>
    </source>
</evidence>
<dbReference type="PROSITE" id="PS51192">
    <property type="entry name" value="HELICASE_ATP_BIND_1"/>
    <property type="match status" value="1"/>
</dbReference>
<sequence length="737" mass="83461">MPFKPLAALDPQKLDAACENLCRVFGVPSLYRHQRETGENILKGVSTFLDVPTGGGKTLAYWLPFFYYWTPGNTQDNCQKIILVVGPLSALMLSQAKSLTQKGIPAVALTSETEEPEKVLKDIGNNKYRIVFVSPELAVTPKFHENVLSRKPFSDNIISQVIDEGHCISEWGNDDFRPEFSKLSVLLARLPSGLPVVVGSATLPRDVITDIQDKLRLRRDCARVSVSNEKPNIALSVRIMQHPQDTFADLMTLFPRDFDAAEDFPQTIVYAGGRLDVEKIQDFCRANKPDHIDAEDRIASGALRLAATTDALGMGMDFQRIMRILIWHAPLSFLSLVQKIGRCVRAAELLGEAFLYITSSAFIRYEIELELLKEGTEEEEENEDEARDQAPPASEGEQMDRDAAAEALDNDEQSAAPKIQRLKNMSLMEARDRRYLLEYIVTKGCRRKPWNKFFGNNSKHKLPHPVPPGTRCCDNCHPEKFPVDTIQLTGGSQLQSGRKRHGKTSEELVEEAKQILRSLRNTFAQRDYPHGYLVTVRRLTSVESLVEAVRWHWAPKYGAEVVAAVQDLLARNPDTELMAREEQRRERAFAALTARAEADLHKKLVTVFDACYEVIQNETRPGPKPGQTVKRCQRFLALPRKTTWAAYYNIIKEPISMAQIKKYSHNKQLVRSTTEYAALWHRMFDNARKFNVEGSQIYEDAEYLERVFDQTLDGLAVQHNVAGVIRNRSNEDIDSQT</sequence>
<dbReference type="GO" id="GO:0043138">
    <property type="term" value="F:3'-5' DNA helicase activity"/>
    <property type="evidence" value="ECO:0007669"/>
    <property type="project" value="UniProtKB-EC"/>
</dbReference>
<evidence type="ECO:0000256" key="10">
    <source>
        <dbReference type="SAM" id="MobiDB-lite"/>
    </source>
</evidence>
<dbReference type="SUPFAM" id="SSF52540">
    <property type="entry name" value="P-loop containing nucleoside triphosphate hydrolases"/>
    <property type="match status" value="1"/>
</dbReference>
<feature type="domain" description="Helicase C-terminal" evidence="13">
    <location>
        <begin position="242"/>
        <end position="387"/>
    </location>
</feature>
<evidence type="ECO:0000256" key="2">
    <source>
        <dbReference type="ARBA" id="ARBA00022741"/>
    </source>
</evidence>
<dbReference type="InterPro" id="IPR036427">
    <property type="entry name" value="Bromodomain-like_sf"/>
</dbReference>
<dbReference type="Pfam" id="PF00439">
    <property type="entry name" value="Bromodomain"/>
    <property type="match status" value="1"/>
</dbReference>
<evidence type="ECO:0000256" key="5">
    <source>
        <dbReference type="ARBA" id="ARBA00023125"/>
    </source>
</evidence>
<dbReference type="InterPro" id="IPR001650">
    <property type="entry name" value="Helicase_C-like"/>
</dbReference>
<dbReference type="InterPro" id="IPR001487">
    <property type="entry name" value="Bromodomain"/>
</dbReference>
<keyword evidence="15" id="KW-1185">Reference proteome</keyword>
<evidence type="ECO:0000256" key="6">
    <source>
        <dbReference type="ARBA" id="ARBA00023235"/>
    </source>
</evidence>
<feature type="compositionally biased region" description="Acidic residues" evidence="10">
    <location>
        <begin position="376"/>
        <end position="386"/>
    </location>
</feature>
<dbReference type="Proteomes" id="UP001362999">
    <property type="component" value="Unassembled WGS sequence"/>
</dbReference>
<dbReference type="GO" id="GO:0005524">
    <property type="term" value="F:ATP binding"/>
    <property type="evidence" value="ECO:0007669"/>
    <property type="project" value="UniProtKB-KW"/>
</dbReference>
<dbReference type="SUPFAM" id="SSF47370">
    <property type="entry name" value="Bromodomain"/>
    <property type="match status" value="1"/>
</dbReference>
<evidence type="ECO:0000256" key="1">
    <source>
        <dbReference type="ARBA" id="ARBA00005446"/>
    </source>
</evidence>